<keyword evidence="6" id="KW-0276">Fatty acid metabolism</keyword>
<evidence type="ECO:0000256" key="5">
    <source>
        <dbReference type="ARBA" id="ARBA00022679"/>
    </source>
</evidence>
<name>A0A7T0FY51_9BACT</name>
<evidence type="ECO:0000256" key="4">
    <source>
        <dbReference type="ARBA" id="ARBA00022516"/>
    </source>
</evidence>
<keyword evidence="5" id="KW-0808">Transferase</keyword>
<evidence type="ECO:0000256" key="9">
    <source>
        <dbReference type="ARBA" id="ARBA00039450"/>
    </source>
</evidence>
<evidence type="ECO:0000313" key="16">
    <source>
        <dbReference type="Proteomes" id="UP000594451"/>
    </source>
</evidence>
<keyword evidence="8" id="KW-0012">Acyltransferase</keyword>
<dbReference type="KEGG" id="psup:E5P55_01255"/>
<comment type="subcellular location">
    <subcellularLocation>
        <location evidence="1">Cytoplasm</location>
    </subcellularLocation>
</comment>
<comment type="subunit">
    <text evidence="2">Homodimer.</text>
</comment>
<evidence type="ECO:0000256" key="1">
    <source>
        <dbReference type="ARBA" id="ARBA00004496"/>
    </source>
</evidence>
<evidence type="ECO:0000256" key="8">
    <source>
        <dbReference type="ARBA" id="ARBA00023315"/>
    </source>
</evidence>
<reference evidence="15 16" key="1">
    <citation type="journal article" date="2020" name="Sci. Rep.">
        <title>Morphology, ultrastructure, genomics, and phylogeny of Euplotes vanleeuwenhoeki sp. nov. and its ultra-reduced endosymbiont Candidatus Pinguicoccus supinus sp. nov.</title>
        <authorList>
            <person name="Serra V."/>
            <person name="Gammuto L."/>
            <person name="Nitla V."/>
            <person name="Castelli M."/>
            <person name="Lanzoni O."/>
            <person name="Sassera D."/>
            <person name="Bandi C."/>
            <person name="Sandeep B.V."/>
            <person name="Verni F."/>
            <person name="Modeo L."/>
            <person name="Petroni G."/>
        </authorList>
    </citation>
    <scope>NUCLEOTIDE SEQUENCE [LARGE SCALE GENOMIC DNA]</scope>
    <source>
        <strain evidence="15 16">KKR18_Esm</strain>
    </source>
</reference>
<dbReference type="PANTHER" id="PTHR11712:SF306">
    <property type="entry name" value="3-OXOACYL-[ACYL-CARRIER-PROTEIN] SYNTHASE 1"/>
    <property type="match status" value="1"/>
</dbReference>
<keyword evidence="7" id="KW-0443">Lipid metabolism</keyword>
<evidence type="ECO:0000256" key="2">
    <source>
        <dbReference type="ARBA" id="ARBA00011738"/>
    </source>
</evidence>
<proteinExistence type="predicted"/>
<dbReference type="Pfam" id="PF00109">
    <property type="entry name" value="ketoacyl-synt"/>
    <property type="match status" value="1"/>
</dbReference>
<dbReference type="AlphaFoldDB" id="A0A7T0FY51"/>
<gene>
    <name evidence="15" type="ORF">E5P55_01255</name>
</gene>
<evidence type="ECO:0000256" key="3">
    <source>
        <dbReference type="ARBA" id="ARBA00013191"/>
    </source>
</evidence>
<dbReference type="InterPro" id="IPR014030">
    <property type="entry name" value="Ketoacyl_synth_N"/>
</dbReference>
<dbReference type="PROSITE" id="PS00606">
    <property type="entry name" value="KS3_1"/>
    <property type="match status" value="1"/>
</dbReference>
<dbReference type="EMBL" id="CP039370">
    <property type="protein sequence ID" value="QPJ58565.1"/>
    <property type="molecule type" value="Genomic_DNA"/>
</dbReference>
<evidence type="ECO:0000256" key="10">
    <source>
        <dbReference type="ARBA" id="ARBA00041620"/>
    </source>
</evidence>
<evidence type="ECO:0000256" key="11">
    <source>
        <dbReference type="ARBA" id="ARBA00042143"/>
    </source>
</evidence>
<evidence type="ECO:0000259" key="14">
    <source>
        <dbReference type="PROSITE" id="PS52004"/>
    </source>
</evidence>
<dbReference type="Gene3D" id="3.40.47.10">
    <property type="match status" value="1"/>
</dbReference>
<dbReference type="PROSITE" id="PS52004">
    <property type="entry name" value="KS3_2"/>
    <property type="match status" value="1"/>
</dbReference>
<evidence type="ECO:0000256" key="13">
    <source>
        <dbReference type="ARBA" id="ARBA00048506"/>
    </source>
</evidence>
<dbReference type="SUPFAM" id="SSF53901">
    <property type="entry name" value="Thiolase-like"/>
    <property type="match status" value="1"/>
</dbReference>
<organism evidence="15 16">
    <name type="scientific">Candidatus Pinguicoccus supinus</name>
    <dbReference type="NCBI Taxonomy" id="2529394"/>
    <lineage>
        <taxon>Bacteria</taxon>
        <taxon>Pseudomonadati</taxon>
        <taxon>Verrucomicrobiota</taxon>
        <taxon>Candidatus Pinguicoccus</taxon>
    </lineage>
</organism>
<comment type="catalytic activity">
    <reaction evidence="13">
        <text>a fatty acyl-[ACP] + malonyl-[ACP] + H(+) = a 3-oxoacyl-[ACP] + holo-[ACP] + CO2</text>
        <dbReference type="Rhea" id="RHEA:22836"/>
        <dbReference type="Rhea" id="RHEA-COMP:9623"/>
        <dbReference type="Rhea" id="RHEA-COMP:9685"/>
        <dbReference type="Rhea" id="RHEA-COMP:9916"/>
        <dbReference type="Rhea" id="RHEA-COMP:14125"/>
        <dbReference type="ChEBI" id="CHEBI:15378"/>
        <dbReference type="ChEBI" id="CHEBI:16526"/>
        <dbReference type="ChEBI" id="CHEBI:64479"/>
        <dbReference type="ChEBI" id="CHEBI:78449"/>
        <dbReference type="ChEBI" id="CHEBI:78776"/>
        <dbReference type="ChEBI" id="CHEBI:138651"/>
        <dbReference type="EC" id="2.3.1.41"/>
    </reaction>
    <physiologicalReaction direction="left-to-right" evidence="13">
        <dbReference type="Rhea" id="RHEA:22837"/>
    </physiologicalReaction>
</comment>
<feature type="domain" description="Ketosynthase family 3 (KS3)" evidence="14">
    <location>
        <begin position="1"/>
        <end position="176"/>
    </location>
</feature>
<dbReference type="InterPro" id="IPR016039">
    <property type="entry name" value="Thiolase-like"/>
</dbReference>
<dbReference type="InterPro" id="IPR000794">
    <property type="entry name" value="Beta-ketoacyl_synthase"/>
</dbReference>
<dbReference type="InterPro" id="IPR018201">
    <property type="entry name" value="Ketoacyl_synth_AS"/>
</dbReference>
<dbReference type="EC" id="2.3.1.41" evidence="3"/>
<accession>A0A7T0FY51</accession>
<evidence type="ECO:0000313" key="15">
    <source>
        <dbReference type="EMBL" id="QPJ58565.1"/>
    </source>
</evidence>
<comment type="catalytic activity">
    <reaction evidence="12">
        <text>(3Z)-decenoyl-[ACP] + malonyl-[ACP] + H(+) = 3-oxo-(5Z)-dodecenoyl-[ACP] + holo-[ACP] + CO2</text>
        <dbReference type="Rhea" id="RHEA:54940"/>
        <dbReference type="Rhea" id="RHEA-COMP:9623"/>
        <dbReference type="Rhea" id="RHEA-COMP:9685"/>
        <dbReference type="Rhea" id="RHEA-COMP:9927"/>
        <dbReference type="Rhea" id="RHEA-COMP:14042"/>
        <dbReference type="ChEBI" id="CHEBI:15378"/>
        <dbReference type="ChEBI" id="CHEBI:16526"/>
        <dbReference type="ChEBI" id="CHEBI:64479"/>
        <dbReference type="ChEBI" id="CHEBI:78449"/>
        <dbReference type="ChEBI" id="CHEBI:78798"/>
        <dbReference type="ChEBI" id="CHEBI:138410"/>
    </reaction>
    <physiologicalReaction direction="left-to-right" evidence="12">
        <dbReference type="Rhea" id="RHEA:54941"/>
    </physiologicalReaction>
</comment>
<keyword evidence="4" id="KW-0444">Lipid biosynthesis</keyword>
<dbReference type="PANTHER" id="PTHR11712">
    <property type="entry name" value="POLYKETIDE SYNTHASE-RELATED"/>
    <property type="match status" value="1"/>
</dbReference>
<keyword evidence="7" id="KW-0275">Fatty acid biosynthesis</keyword>
<dbReference type="GO" id="GO:0004315">
    <property type="term" value="F:3-oxoacyl-[acyl-carrier-protein] synthase activity"/>
    <property type="evidence" value="ECO:0007669"/>
    <property type="project" value="UniProtKB-EC"/>
</dbReference>
<sequence>MLNALDDSKLEILKLSNPRIGLFTASAGSPRNLYHNIDRMIKSGVSRCSPYGMVSSISGTLTFNLTSIFKIKGSSCCFVSACASSGHAIGYAYDLIKKGLQDIIIVTSGEDGDFSTIVPFAGMRALSNNLNINLASKPFDSKRDGFVGSGGGVTIILEELNHALNRNSTVYGEIAG</sequence>
<dbReference type="InterPro" id="IPR020841">
    <property type="entry name" value="PKS_Beta-ketoAc_synthase_dom"/>
</dbReference>
<dbReference type="GO" id="GO:0005829">
    <property type="term" value="C:cytosol"/>
    <property type="evidence" value="ECO:0007669"/>
    <property type="project" value="TreeGrafter"/>
</dbReference>
<keyword evidence="16" id="KW-1185">Reference proteome</keyword>
<evidence type="ECO:0000256" key="7">
    <source>
        <dbReference type="ARBA" id="ARBA00023160"/>
    </source>
</evidence>
<evidence type="ECO:0000256" key="12">
    <source>
        <dbReference type="ARBA" id="ARBA00048121"/>
    </source>
</evidence>
<protein>
    <recommendedName>
        <fullName evidence="9">3-oxoacyl-[acyl-carrier-protein] synthase 1</fullName>
        <ecNumber evidence="3">2.3.1.41</ecNumber>
    </recommendedName>
    <alternativeName>
        <fullName evidence="10">3-oxoacyl-[acyl-carrier-protein] synthase I</fullName>
    </alternativeName>
    <alternativeName>
        <fullName evidence="11">Beta-ketoacyl-ACP synthase I</fullName>
    </alternativeName>
</protein>
<evidence type="ECO:0000256" key="6">
    <source>
        <dbReference type="ARBA" id="ARBA00022832"/>
    </source>
</evidence>
<dbReference type="Proteomes" id="UP000594451">
    <property type="component" value="Chromosome"/>
</dbReference>
<dbReference type="GO" id="GO:0006633">
    <property type="term" value="P:fatty acid biosynthetic process"/>
    <property type="evidence" value="ECO:0007669"/>
    <property type="project" value="UniProtKB-KW"/>
</dbReference>